<dbReference type="Gene3D" id="3.40.430.10">
    <property type="entry name" value="Dihydrofolate Reductase, subunit A"/>
    <property type="match status" value="1"/>
</dbReference>
<dbReference type="OrthoDB" id="9800865at2"/>
<dbReference type="Pfam" id="PF01872">
    <property type="entry name" value="RibD_C"/>
    <property type="match status" value="1"/>
</dbReference>
<dbReference type="AlphaFoldDB" id="A0A3S0BM53"/>
<dbReference type="SUPFAM" id="SSF53927">
    <property type="entry name" value="Cytidine deaminase-like"/>
    <property type="match status" value="1"/>
</dbReference>
<dbReference type="InterPro" id="IPR002125">
    <property type="entry name" value="CMP_dCMP_dom"/>
</dbReference>
<keyword evidence="9 15" id="KW-0862">Zinc</keyword>
<dbReference type="GO" id="GO:0009231">
    <property type="term" value="P:riboflavin biosynthetic process"/>
    <property type="evidence" value="ECO:0007669"/>
    <property type="project" value="UniProtKB-UniPathway"/>
</dbReference>
<feature type="binding site" evidence="18">
    <location>
        <position position="53"/>
    </location>
    <ligand>
        <name>Zn(2+)</name>
        <dbReference type="ChEBI" id="CHEBI:29105"/>
        <note>catalytic</note>
    </ligand>
</feature>
<keyword evidence="8 15" id="KW-0378">Hydrolase</keyword>
<dbReference type="GO" id="GO:0008270">
    <property type="term" value="F:zinc ion binding"/>
    <property type="evidence" value="ECO:0007669"/>
    <property type="project" value="InterPro"/>
</dbReference>
<evidence type="ECO:0000256" key="7">
    <source>
        <dbReference type="ARBA" id="ARBA00022723"/>
    </source>
</evidence>
<keyword evidence="21" id="KW-1185">Reference proteome</keyword>
<dbReference type="InterPro" id="IPR024072">
    <property type="entry name" value="DHFR-like_dom_sf"/>
</dbReference>
<dbReference type="EMBL" id="RXHU01000027">
    <property type="protein sequence ID" value="RTE09663.1"/>
    <property type="molecule type" value="Genomic_DNA"/>
</dbReference>
<gene>
    <name evidence="20" type="primary">ribD</name>
    <name evidence="20" type="ORF">EJQ19_10435</name>
</gene>
<feature type="domain" description="CMP/dCMP-type deaminase" evidence="19">
    <location>
        <begin position="4"/>
        <end position="126"/>
    </location>
</feature>
<organism evidence="20 21">
    <name type="scientific">Paenibacillus whitsoniae</name>
    <dbReference type="NCBI Taxonomy" id="2496558"/>
    <lineage>
        <taxon>Bacteria</taxon>
        <taxon>Bacillati</taxon>
        <taxon>Bacillota</taxon>
        <taxon>Bacilli</taxon>
        <taxon>Bacillales</taxon>
        <taxon>Paenibacillaceae</taxon>
        <taxon>Paenibacillus</taxon>
    </lineage>
</organism>
<dbReference type="InterPro" id="IPR016193">
    <property type="entry name" value="Cytidine_deaminase-like"/>
</dbReference>
<keyword evidence="12" id="KW-0511">Multifunctional enzyme</keyword>
<feature type="binding site" evidence="17">
    <location>
        <position position="207"/>
    </location>
    <ligand>
        <name>substrate</name>
    </ligand>
</feature>
<dbReference type="EC" id="1.1.1.193" evidence="15"/>
<feature type="binding site" evidence="17">
    <location>
        <position position="171"/>
    </location>
    <ligand>
        <name>substrate</name>
    </ligand>
</feature>
<dbReference type="RefSeq" id="WP_126141159.1">
    <property type="nucleotide sequence ID" value="NZ_RXHU01000027.1"/>
</dbReference>
<evidence type="ECO:0000256" key="17">
    <source>
        <dbReference type="PIRSR" id="PIRSR006769-2"/>
    </source>
</evidence>
<evidence type="ECO:0000256" key="8">
    <source>
        <dbReference type="ARBA" id="ARBA00022801"/>
    </source>
</evidence>
<keyword evidence="10 15" id="KW-0521">NADP</keyword>
<evidence type="ECO:0000256" key="16">
    <source>
        <dbReference type="PIRSR" id="PIRSR006769-1"/>
    </source>
</evidence>
<dbReference type="NCBIfam" id="TIGR00227">
    <property type="entry name" value="ribD_Cterm"/>
    <property type="match status" value="1"/>
</dbReference>
<dbReference type="GO" id="GO:0008835">
    <property type="term" value="F:diaminohydroxyphosphoribosylaminopyrimidine deaminase activity"/>
    <property type="evidence" value="ECO:0007669"/>
    <property type="project" value="UniProtKB-EC"/>
</dbReference>
<feature type="binding site" evidence="17">
    <location>
        <position position="210"/>
    </location>
    <ligand>
        <name>substrate</name>
    </ligand>
</feature>
<dbReference type="SUPFAM" id="SSF53597">
    <property type="entry name" value="Dihydrofolate reductase-like"/>
    <property type="match status" value="1"/>
</dbReference>
<dbReference type="PROSITE" id="PS00903">
    <property type="entry name" value="CYT_DCMP_DEAMINASES_1"/>
    <property type="match status" value="1"/>
</dbReference>
<name>A0A3S0BM53_9BACL</name>
<dbReference type="InterPro" id="IPR002734">
    <property type="entry name" value="RibDG_C"/>
</dbReference>
<dbReference type="UniPathway" id="UPA00275">
    <property type="reaction ID" value="UER00401"/>
</dbReference>
<feature type="binding site" evidence="17">
    <location>
        <position position="296"/>
    </location>
    <ligand>
        <name>substrate</name>
    </ligand>
</feature>
<dbReference type="InterPro" id="IPR050765">
    <property type="entry name" value="Riboflavin_Biosynth_HTPR"/>
</dbReference>
<feature type="binding site" evidence="17">
    <location>
        <position position="187"/>
    </location>
    <ligand>
        <name>substrate</name>
    </ligand>
</feature>
<comment type="cofactor">
    <cofactor evidence="15 18">
        <name>Zn(2+)</name>
        <dbReference type="ChEBI" id="CHEBI:29105"/>
    </cofactor>
    <text evidence="15 18">Binds 1 zinc ion.</text>
</comment>
<evidence type="ECO:0000256" key="1">
    <source>
        <dbReference type="ARBA" id="ARBA00002151"/>
    </source>
</evidence>
<feature type="binding site" evidence="17">
    <location>
        <begin position="298"/>
        <end position="304"/>
    </location>
    <ligand>
        <name>NADP(+)</name>
        <dbReference type="ChEBI" id="CHEBI:58349"/>
    </ligand>
</feature>
<dbReference type="GO" id="GO:0008703">
    <property type="term" value="F:5-amino-6-(5-phosphoribosylamino)uracil reductase activity"/>
    <property type="evidence" value="ECO:0007669"/>
    <property type="project" value="UniProtKB-EC"/>
</dbReference>
<evidence type="ECO:0000256" key="11">
    <source>
        <dbReference type="ARBA" id="ARBA00023002"/>
    </source>
</evidence>
<evidence type="ECO:0000256" key="4">
    <source>
        <dbReference type="ARBA" id="ARBA00005259"/>
    </source>
</evidence>
<dbReference type="GO" id="GO:0050661">
    <property type="term" value="F:NADP binding"/>
    <property type="evidence" value="ECO:0007669"/>
    <property type="project" value="InterPro"/>
</dbReference>
<dbReference type="PROSITE" id="PS51747">
    <property type="entry name" value="CYT_DCMP_DEAMINASES_2"/>
    <property type="match status" value="1"/>
</dbReference>
<feature type="binding site" evidence="17">
    <location>
        <position position="173"/>
    </location>
    <ligand>
        <name>NADP(+)</name>
        <dbReference type="ChEBI" id="CHEBI:58349"/>
    </ligand>
</feature>
<dbReference type="Pfam" id="PF00383">
    <property type="entry name" value="dCMP_cyt_deam_1"/>
    <property type="match status" value="1"/>
</dbReference>
<evidence type="ECO:0000256" key="13">
    <source>
        <dbReference type="ARBA" id="ARBA00049861"/>
    </source>
</evidence>
<feature type="binding site" evidence="17">
    <location>
        <position position="157"/>
    </location>
    <ligand>
        <name>NADP(+)</name>
        <dbReference type="ChEBI" id="CHEBI:58349"/>
    </ligand>
</feature>
<dbReference type="CDD" id="cd01284">
    <property type="entry name" value="Riboflavin_deaminase-reductase"/>
    <property type="match status" value="1"/>
</dbReference>
<comment type="caution">
    <text evidence="20">The sequence shown here is derived from an EMBL/GenBank/DDBJ whole genome shotgun (WGS) entry which is preliminary data.</text>
</comment>
<evidence type="ECO:0000256" key="2">
    <source>
        <dbReference type="ARBA" id="ARBA00004882"/>
    </source>
</evidence>
<comment type="catalytic activity">
    <reaction evidence="14 15">
        <text>2,5-diamino-6-hydroxy-4-(5-phosphoribosylamino)-pyrimidine + H2O + H(+) = 5-amino-6-(5-phospho-D-ribosylamino)uracil + NH4(+)</text>
        <dbReference type="Rhea" id="RHEA:21868"/>
        <dbReference type="ChEBI" id="CHEBI:15377"/>
        <dbReference type="ChEBI" id="CHEBI:15378"/>
        <dbReference type="ChEBI" id="CHEBI:28938"/>
        <dbReference type="ChEBI" id="CHEBI:58453"/>
        <dbReference type="ChEBI" id="CHEBI:58614"/>
        <dbReference type="EC" id="3.5.4.26"/>
    </reaction>
</comment>
<evidence type="ECO:0000256" key="6">
    <source>
        <dbReference type="ARBA" id="ARBA00022619"/>
    </source>
</evidence>
<proteinExistence type="inferred from homology"/>
<evidence type="ECO:0000313" key="20">
    <source>
        <dbReference type="EMBL" id="RTE09663.1"/>
    </source>
</evidence>
<comment type="similarity">
    <text evidence="5 15">In the C-terminal section; belongs to the HTP reductase family.</text>
</comment>
<protein>
    <recommendedName>
        <fullName evidence="15">Riboflavin biosynthesis protein RibD</fullName>
    </recommendedName>
    <domain>
        <recommendedName>
            <fullName evidence="15">Diaminohydroxyphosphoribosylaminopyrimidine deaminase</fullName>
            <shortName evidence="15">DRAP deaminase</shortName>
            <ecNumber evidence="15">3.5.4.26</ecNumber>
        </recommendedName>
        <alternativeName>
            <fullName evidence="15">Riboflavin-specific deaminase</fullName>
        </alternativeName>
    </domain>
    <domain>
        <recommendedName>
            <fullName evidence="15">5-amino-6-(5-phosphoribosylamino)uracil reductase</fullName>
            <ecNumber evidence="15">1.1.1.193</ecNumber>
        </recommendedName>
        <alternativeName>
            <fullName evidence="15">HTP reductase</fullName>
        </alternativeName>
    </domain>
</protein>
<evidence type="ECO:0000256" key="15">
    <source>
        <dbReference type="PIRNR" id="PIRNR006769"/>
    </source>
</evidence>
<evidence type="ECO:0000259" key="19">
    <source>
        <dbReference type="PROSITE" id="PS51747"/>
    </source>
</evidence>
<dbReference type="EC" id="3.5.4.26" evidence="15"/>
<comment type="pathway">
    <text evidence="2 15">Cofactor biosynthesis; riboflavin biosynthesis; 5-amino-6-(D-ribitylamino)uracil from GTP: step 2/4.</text>
</comment>
<evidence type="ECO:0000313" key="21">
    <source>
        <dbReference type="Proteomes" id="UP000276128"/>
    </source>
</evidence>
<dbReference type="PANTHER" id="PTHR38011:SF7">
    <property type="entry name" value="2,5-DIAMINO-6-RIBOSYLAMINO-4(3H)-PYRIMIDINONE 5'-PHOSPHATE REDUCTASE"/>
    <property type="match status" value="1"/>
</dbReference>
<comment type="similarity">
    <text evidence="4 15">In the N-terminal section; belongs to the cytidine and deoxycytidylate deaminase family.</text>
</comment>
<keyword evidence="7 15" id="KW-0479">Metal-binding</keyword>
<feature type="active site" description="Proton donor" evidence="16">
    <location>
        <position position="55"/>
    </location>
</feature>
<feature type="binding site" evidence="18">
    <location>
        <position position="87"/>
    </location>
    <ligand>
        <name>Zn(2+)</name>
        <dbReference type="ChEBI" id="CHEBI:29105"/>
        <note>catalytic</note>
    </ligand>
</feature>
<dbReference type="FunFam" id="3.40.140.10:FF:000025">
    <property type="entry name" value="Riboflavin biosynthesis protein RibD"/>
    <property type="match status" value="1"/>
</dbReference>
<evidence type="ECO:0000256" key="18">
    <source>
        <dbReference type="PIRSR" id="PIRSR006769-3"/>
    </source>
</evidence>
<feature type="binding site" evidence="17">
    <location>
        <position position="225"/>
    </location>
    <ligand>
        <name>NADP(+)</name>
        <dbReference type="ChEBI" id="CHEBI:58349"/>
    </ligand>
</feature>
<sequence>MDVLNDEAYMRLALQLAQSALGQTGINPVVGCVLVNDGRIVGMGAHLKRGQGHAEVLALQMAGEEARGSTAYVTLEPCSHHGKTPPCSNRLIEAGVRRVVVAATDPNPLVAGSGIARLREHGVDVTTGLLAEESERLNEAFVKYIVTRLPFVTMKTASTLDGRIAAKTGDSKWITSPASRAFVHTLRHRHQGIMVGVDTVIADDPQLSARGDVPAVQPVRIVADSQLRIPPGARVLSEQDRQPTILLASEQAPAERRAALEARGVTVLTCGDGPQVDLRLAMRQLGEREIGSILLEGGGRLNGAMLEQRLIDKMVLMFAPKIIGGGPAAPVNIDFAGFAKMADAIELDRLKVEQFGPDVCLTGYPMYKEEVPHVHGHH</sequence>
<evidence type="ECO:0000256" key="9">
    <source>
        <dbReference type="ARBA" id="ARBA00022833"/>
    </source>
</evidence>
<evidence type="ECO:0000256" key="14">
    <source>
        <dbReference type="ARBA" id="ARBA00049886"/>
    </source>
</evidence>
<evidence type="ECO:0000256" key="10">
    <source>
        <dbReference type="ARBA" id="ARBA00022857"/>
    </source>
</evidence>
<comment type="pathway">
    <text evidence="3 15">Cofactor biosynthesis; riboflavin biosynthesis; 5-amino-6-(D-ribitylamino)uracil from GTP: step 3/4.</text>
</comment>
<dbReference type="InterPro" id="IPR004794">
    <property type="entry name" value="Eubact_RibD"/>
</dbReference>
<dbReference type="InterPro" id="IPR011549">
    <property type="entry name" value="RibD_C"/>
</dbReference>
<dbReference type="InterPro" id="IPR016192">
    <property type="entry name" value="APOBEC/CMP_deaminase_Zn-bd"/>
</dbReference>
<dbReference type="PANTHER" id="PTHR38011">
    <property type="entry name" value="DIHYDROFOLATE REDUCTASE FAMILY PROTEIN (AFU_ORTHOLOGUE AFUA_8G06820)"/>
    <property type="match status" value="1"/>
</dbReference>
<comment type="catalytic activity">
    <reaction evidence="13 15">
        <text>5-amino-6-(5-phospho-D-ribitylamino)uracil + NADP(+) = 5-amino-6-(5-phospho-D-ribosylamino)uracil + NADPH + H(+)</text>
        <dbReference type="Rhea" id="RHEA:17845"/>
        <dbReference type="ChEBI" id="CHEBI:15378"/>
        <dbReference type="ChEBI" id="CHEBI:57783"/>
        <dbReference type="ChEBI" id="CHEBI:58349"/>
        <dbReference type="ChEBI" id="CHEBI:58421"/>
        <dbReference type="ChEBI" id="CHEBI:58453"/>
        <dbReference type="EC" id="1.1.1.193"/>
    </reaction>
</comment>
<evidence type="ECO:0000256" key="5">
    <source>
        <dbReference type="ARBA" id="ARBA00007417"/>
    </source>
</evidence>
<feature type="binding site" evidence="17">
    <location>
        <position position="199"/>
    </location>
    <ligand>
        <name>NADP(+)</name>
        <dbReference type="ChEBI" id="CHEBI:58349"/>
    </ligand>
</feature>
<comment type="function">
    <text evidence="1 15">Converts 2,5-diamino-6-(ribosylamino)-4(3h)-pyrimidinone 5'-phosphate into 5-amino-6-(ribosylamino)-2,4(1h,3h)-pyrimidinedione 5'-phosphate.</text>
</comment>
<dbReference type="PIRSF" id="PIRSF006769">
    <property type="entry name" value="RibD"/>
    <property type="match status" value="1"/>
</dbReference>
<dbReference type="Gene3D" id="3.40.140.10">
    <property type="entry name" value="Cytidine Deaminase, domain 2"/>
    <property type="match status" value="1"/>
</dbReference>
<reference evidence="20 21" key="1">
    <citation type="submission" date="2018-12" db="EMBL/GenBank/DDBJ databases">
        <title>Bacillus ochoae sp. nov., Paenibacillus whitsoniae sp. nov., Paenibacillus spiritus sp. nov. Isolated from the Mars Exploration Rover during spacecraft assembly.</title>
        <authorList>
            <person name="Seuylemezian A."/>
            <person name="Vaishampayan P."/>
        </authorList>
    </citation>
    <scope>NUCLEOTIDE SEQUENCE [LARGE SCALE GENOMIC DNA]</scope>
    <source>
        <strain evidence="20 21">MER 54</strain>
    </source>
</reference>
<evidence type="ECO:0000256" key="12">
    <source>
        <dbReference type="ARBA" id="ARBA00023268"/>
    </source>
</evidence>
<feature type="binding site" evidence="18">
    <location>
        <position position="78"/>
    </location>
    <ligand>
        <name>Zn(2+)</name>
        <dbReference type="ChEBI" id="CHEBI:29105"/>
        <note>catalytic</note>
    </ligand>
</feature>
<keyword evidence="11 15" id="KW-0560">Oxidoreductase</keyword>
<keyword evidence="6 15" id="KW-0686">Riboflavin biosynthesis</keyword>
<dbReference type="NCBIfam" id="TIGR00326">
    <property type="entry name" value="eubact_ribD"/>
    <property type="match status" value="1"/>
</dbReference>
<feature type="binding site" evidence="17">
    <location>
        <position position="203"/>
    </location>
    <ligand>
        <name>substrate</name>
    </ligand>
</feature>
<dbReference type="Proteomes" id="UP000276128">
    <property type="component" value="Unassembled WGS sequence"/>
</dbReference>
<evidence type="ECO:0000256" key="3">
    <source>
        <dbReference type="ARBA" id="ARBA00004910"/>
    </source>
</evidence>
<accession>A0A3S0BM53</accession>